<feature type="domain" description="Glycosyl transferase family 51" evidence="14">
    <location>
        <begin position="173"/>
        <end position="354"/>
    </location>
</feature>
<keyword evidence="16" id="KW-1185">Reference proteome</keyword>
<evidence type="ECO:0000256" key="3">
    <source>
        <dbReference type="ARBA" id="ARBA00007739"/>
    </source>
</evidence>
<evidence type="ECO:0000256" key="2">
    <source>
        <dbReference type="ARBA" id="ARBA00007090"/>
    </source>
</evidence>
<organism evidence="15 16">
    <name type="scientific">Pseudaeromonas paramecii</name>
    <dbReference type="NCBI Taxonomy" id="2138166"/>
    <lineage>
        <taxon>Bacteria</taxon>
        <taxon>Pseudomonadati</taxon>
        <taxon>Pseudomonadota</taxon>
        <taxon>Gammaproteobacteria</taxon>
        <taxon>Aeromonadales</taxon>
        <taxon>Aeromonadaceae</taxon>
        <taxon>Pseudaeromonas</taxon>
    </lineage>
</organism>
<name>A0ABP8Q2U0_9GAMM</name>
<keyword evidence="12" id="KW-0812">Transmembrane</keyword>
<keyword evidence="4" id="KW-0121">Carboxypeptidase</keyword>
<evidence type="ECO:0000256" key="12">
    <source>
        <dbReference type="SAM" id="Phobius"/>
    </source>
</evidence>
<evidence type="ECO:0000256" key="8">
    <source>
        <dbReference type="ARBA" id="ARBA00022801"/>
    </source>
</evidence>
<dbReference type="PANTHER" id="PTHR32282">
    <property type="entry name" value="BINDING PROTEIN TRANSPEPTIDASE, PUTATIVE-RELATED"/>
    <property type="match status" value="1"/>
</dbReference>
<evidence type="ECO:0000256" key="10">
    <source>
        <dbReference type="ARBA" id="ARBA00044770"/>
    </source>
</evidence>
<keyword evidence="12" id="KW-1133">Transmembrane helix</keyword>
<proteinExistence type="inferred from homology"/>
<evidence type="ECO:0000259" key="13">
    <source>
        <dbReference type="Pfam" id="PF00905"/>
    </source>
</evidence>
<keyword evidence="9" id="KW-0511">Multifunctional enzyme</keyword>
<evidence type="ECO:0000259" key="14">
    <source>
        <dbReference type="Pfam" id="PF00912"/>
    </source>
</evidence>
<dbReference type="InterPro" id="IPR012338">
    <property type="entry name" value="Beta-lactam/transpept-like"/>
</dbReference>
<protein>
    <recommendedName>
        <fullName evidence="10">peptidoglycan glycosyltransferase</fullName>
        <ecNumber evidence="10">2.4.99.28</ecNumber>
    </recommendedName>
</protein>
<dbReference type="Proteomes" id="UP001501321">
    <property type="component" value="Unassembled WGS sequence"/>
</dbReference>
<keyword evidence="7" id="KW-0808">Transferase</keyword>
<dbReference type="InterPro" id="IPR001264">
    <property type="entry name" value="Glyco_trans_51"/>
</dbReference>
<keyword evidence="5" id="KW-0645">Protease</keyword>
<dbReference type="Gene3D" id="1.10.3810.10">
    <property type="entry name" value="Biosynthetic peptidoglycan transglycosylase-like"/>
    <property type="match status" value="1"/>
</dbReference>
<dbReference type="PANTHER" id="PTHR32282:SF24">
    <property type="entry name" value="GLYCOSYL TRANSFERASE FAMILY 51 DOMAIN-CONTAINING PROTEIN"/>
    <property type="match status" value="1"/>
</dbReference>
<dbReference type="Pfam" id="PF00912">
    <property type="entry name" value="Transgly"/>
    <property type="match status" value="1"/>
</dbReference>
<dbReference type="EC" id="2.4.99.28" evidence="10"/>
<feature type="domain" description="Penicillin-binding protein transpeptidase" evidence="13">
    <location>
        <begin position="842"/>
        <end position="947"/>
    </location>
</feature>
<comment type="catalytic activity">
    <reaction evidence="11">
        <text>[GlcNAc-(1-&gt;4)-Mur2Ac(oyl-L-Ala-gamma-D-Glu-L-Lys-D-Ala-D-Ala)](n)-di-trans,octa-cis-undecaprenyl diphosphate + beta-D-GlcNAc-(1-&gt;4)-Mur2Ac(oyl-L-Ala-gamma-D-Glu-L-Lys-D-Ala-D-Ala)-di-trans,octa-cis-undecaprenyl diphosphate = [GlcNAc-(1-&gt;4)-Mur2Ac(oyl-L-Ala-gamma-D-Glu-L-Lys-D-Ala-D-Ala)](n+1)-di-trans,octa-cis-undecaprenyl diphosphate + di-trans,octa-cis-undecaprenyl diphosphate + H(+)</text>
        <dbReference type="Rhea" id="RHEA:23708"/>
        <dbReference type="Rhea" id="RHEA-COMP:9602"/>
        <dbReference type="Rhea" id="RHEA-COMP:9603"/>
        <dbReference type="ChEBI" id="CHEBI:15378"/>
        <dbReference type="ChEBI" id="CHEBI:58405"/>
        <dbReference type="ChEBI" id="CHEBI:60033"/>
        <dbReference type="ChEBI" id="CHEBI:78435"/>
        <dbReference type="EC" id="2.4.99.28"/>
    </reaction>
</comment>
<dbReference type="InterPro" id="IPR023346">
    <property type="entry name" value="Lysozyme-like_dom_sf"/>
</dbReference>
<dbReference type="SUPFAM" id="SSF53955">
    <property type="entry name" value="Lysozyme-like"/>
    <property type="match status" value="1"/>
</dbReference>
<evidence type="ECO:0000313" key="16">
    <source>
        <dbReference type="Proteomes" id="UP001501321"/>
    </source>
</evidence>
<dbReference type="Pfam" id="PF00905">
    <property type="entry name" value="Transpeptidase"/>
    <property type="match status" value="1"/>
</dbReference>
<comment type="caution">
    <text evidence="15">The sequence shown here is derived from an EMBL/GenBank/DDBJ whole genome shotgun (WGS) entry which is preliminary data.</text>
</comment>
<dbReference type="InterPro" id="IPR036950">
    <property type="entry name" value="PBP_transglycosylase"/>
</dbReference>
<keyword evidence="6" id="KW-0328">Glycosyltransferase</keyword>
<dbReference type="RefSeq" id="WP_345010461.1">
    <property type="nucleotide sequence ID" value="NZ_BAABFC010000006.1"/>
</dbReference>
<evidence type="ECO:0000256" key="1">
    <source>
        <dbReference type="ARBA" id="ARBA00004752"/>
    </source>
</evidence>
<comment type="similarity">
    <text evidence="3">In the N-terminal section; belongs to the glycosyltransferase 51 family.</text>
</comment>
<comment type="pathway">
    <text evidence="1">Cell wall biogenesis; peptidoglycan biosynthesis.</text>
</comment>
<dbReference type="InterPro" id="IPR001460">
    <property type="entry name" value="PCN-bd_Tpept"/>
</dbReference>
<comment type="similarity">
    <text evidence="2">In the C-terminal section; belongs to the transpeptidase family.</text>
</comment>
<evidence type="ECO:0000256" key="5">
    <source>
        <dbReference type="ARBA" id="ARBA00022670"/>
    </source>
</evidence>
<gene>
    <name evidence="15" type="ORF">GCM10023095_08750</name>
</gene>
<evidence type="ECO:0000313" key="15">
    <source>
        <dbReference type="EMBL" id="GAA4495475.1"/>
    </source>
</evidence>
<evidence type="ECO:0000256" key="11">
    <source>
        <dbReference type="ARBA" id="ARBA00049902"/>
    </source>
</evidence>
<accession>A0ABP8Q2U0</accession>
<feature type="transmembrane region" description="Helical" evidence="12">
    <location>
        <begin position="41"/>
        <end position="63"/>
    </location>
</feature>
<reference evidence="16" key="1">
    <citation type="journal article" date="2019" name="Int. J. Syst. Evol. Microbiol.">
        <title>The Global Catalogue of Microorganisms (GCM) 10K type strain sequencing project: providing services to taxonomists for standard genome sequencing and annotation.</title>
        <authorList>
            <consortium name="The Broad Institute Genomics Platform"/>
            <consortium name="The Broad Institute Genome Sequencing Center for Infectious Disease"/>
            <person name="Wu L."/>
            <person name="Ma J."/>
        </authorList>
    </citation>
    <scope>NUCLEOTIDE SEQUENCE [LARGE SCALE GENOMIC DNA]</scope>
    <source>
        <strain evidence="16">JCM 32226</strain>
    </source>
</reference>
<dbReference type="Gene3D" id="3.40.710.10">
    <property type="entry name" value="DD-peptidase/beta-lactamase superfamily"/>
    <property type="match status" value="1"/>
</dbReference>
<dbReference type="InterPro" id="IPR050396">
    <property type="entry name" value="Glycosyltr_51/Transpeptidase"/>
</dbReference>
<keyword evidence="12" id="KW-0472">Membrane</keyword>
<sequence length="1034" mass="115760">MDVEPLKAWQADAPQPLEHEKETDAVAIRPARTRRRIRLRFILPLSLLLLLIGAIAGEMMTGWGEAHWLHQYAQRLTWQLGPGPSPRIQFPTEGPYDARLGYTRLPDFQQRLTRSGFALTQQVRHSPALYGYLRHGLTPPYAEKGQAGLTLLEDGGQIFYQARFPQHQLDGQAAVPPLLAASLLFIEQKDLLQDDYPLRNPAVDWPRFGNALLAQGAKLLGVTVRSSGGSTLATQMEKFRHSPEGRTVSASEKLRQMAAASVKAYGSSVLTLAYRQQLLRDYLNAVPLAAAPGYGEVHGIADGLWVWYGADPQQTLTALAAPADDDRQLAAQALALRQVLSLLIAHRRPSFYLLSGRQELARLTDSYLRLLAQEGLLSPALQAAALASQVTFRQFAQAPAYQEVAGNKALFVTRGRLSSLLGLSLYELDRLDLRVRSYLKVPLQQQITAYLHSLADPAVAEQLGLYGERLLSPEKTDQVRYSFTLYERTPDGFLVRVQTDNTDQPFDINEASKLELGSTAKLRVLTTYLQIISEQHQSMSRMSREQLRQLKLDPLDSLSRWCRDYLLMQPDASLEQILAAALERRYSASPYESFFTGGGLHTFSNFRKEDNQRRPTLRQALQESINLPFIRLLRDLVRYTLAQDPTRRALLENDKDPRREQYLHRFADKEGTVYLQRFWRKYRGQDEAARLTTLLQGSHLSATKLAVIYRYLYPRADEAALGAFIQQWLPGKVTPKQLASLFRRYGPESFSLPDQGYLARIHPLELWLLGYLMQHPEAAFSQVVADSSEQRLEVYGWLFRSRHKGARDKRIRILLENEAFLDIHQRWQQLGYPFDHLVPSLATAIGSSGDRPAALAQLIGIILNDGVRLPVHRLAKLDFAENTPYESHFTTPSAQPQRVLPLAVARALRDVLAQVVEAGTARRIAGTFAQADGTPLQMGGKTGTGDNRIETVGRYGQVLTSKAMNRTATFVFYLGERHFGTLTAFVEGSKADNFRFTSALPVQVLKGMAPLLGPYLSAAPPATAGDTDPPVTTP</sequence>
<dbReference type="EMBL" id="BAABFC010000006">
    <property type="protein sequence ID" value="GAA4495475.1"/>
    <property type="molecule type" value="Genomic_DNA"/>
</dbReference>
<evidence type="ECO:0000256" key="4">
    <source>
        <dbReference type="ARBA" id="ARBA00022645"/>
    </source>
</evidence>
<keyword evidence="8" id="KW-0378">Hydrolase</keyword>
<dbReference type="SUPFAM" id="SSF56601">
    <property type="entry name" value="beta-lactamase/transpeptidase-like"/>
    <property type="match status" value="2"/>
</dbReference>
<evidence type="ECO:0000256" key="7">
    <source>
        <dbReference type="ARBA" id="ARBA00022679"/>
    </source>
</evidence>
<evidence type="ECO:0000256" key="9">
    <source>
        <dbReference type="ARBA" id="ARBA00023268"/>
    </source>
</evidence>
<evidence type="ECO:0000256" key="6">
    <source>
        <dbReference type="ARBA" id="ARBA00022676"/>
    </source>
</evidence>